<dbReference type="AlphaFoldDB" id="A0A7G8QA58"/>
<dbReference type="GO" id="GO:0006629">
    <property type="term" value="P:lipid metabolic process"/>
    <property type="evidence" value="ECO:0007669"/>
    <property type="project" value="InterPro"/>
</dbReference>
<protein>
    <submittedName>
        <fullName evidence="3">Fatty acid desaturase</fullName>
    </submittedName>
</protein>
<feature type="transmembrane region" description="Helical" evidence="1">
    <location>
        <begin position="114"/>
        <end position="140"/>
    </location>
</feature>
<proteinExistence type="predicted"/>
<keyword evidence="1" id="KW-0472">Membrane</keyword>
<feature type="transmembrane region" description="Helical" evidence="1">
    <location>
        <begin position="179"/>
        <end position="197"/>
    </location>
</feature>
<keyword evidence="1" id="KW-1133">Transmembrane helix</keyword>
<dbReference type="Proteomes" id="UP000515873">
    <property type="component" value="Chromosome"/>
</dbReference>
<feature type="transmembrane region" description="Helical" evidence="1">
    <location>
        <begin position="27"/>
        <end position="47"/>
    </location>
</feature>
<feature type="transmembrane region" description="Helical" evidence="1">
    <location>
        <begin position="68"/>
        <end position="86"/>
    </location>
</feature>
<evidence type="ECO:0000313" key="4">
    <source>
        <dbReference type="Proteomes" id="UP000515873"/>
    </source>
</evidence>
<dbReference type="CDD" id="cd01060">
    <property type="entry name" value="Membrane-FADS-like"/>
    <property type="match status" value="1"/>
</dbReference>
<organism evidence="3 4">
    <name type="scientific">Dyella telluris</name>
    <dbReference type="NCBI Taxonomy" id="2763498"/>
    <lineage>
        <taxon>Bacteria</taxon>
        <taxon>Pseudomonadati</taxon>
        <taxon>Pseudomonadota</taxon>
        <taxon>Gammaproteobacteria</taxon>
        <taxon>Lysobacterales</taxon>
        <taxon>Rhodanobacteraceae</taxon>
        <taxon>Dyella</taxon>
    </lineage>
</organism>
<keyword evidence="4" id="KW-1185">Reference proteome</keyword>
<evidence type="ECO:0000259" key="2">
    <source>
        <dbReference type="Pfam" id="PF00487"/>
    </source>
</evidence>
<dbReference type="KEGG" id="dtl:H8F01_03525"/>
<dbReference type="EMBL" id="CP060412">
    <property type="protein sequence ID" value="QNK03666.1"/>
    <property type="molecule type" value="Genomic_DNA"/>
</dbReference>
<keyword evidence="1" id="KW-0812">Transmembrane</keyword>
<sequence>MLLVGVVATAMGVQLFAWPFLLRQWGAPMLWLMVPLVLLTPTHWGLIHESIHGHLFARRRLNEWAGRALSIAFLLPYDAARFGHLMHHRFTREAYDQPDVHEGANHRVLARLGYYAHLLGGLYLGEVVLPLLTFLPVNLVRRLVANKLKSDAPVDRDIQRLFVAFAGNKERRACIRRDWMLSLALHALAFYVYGAWWPVLAVTMFLRGVWLSVADNLPHYDVKLDEPARARTFRVSPLWRPVLMNHHLHRLHHEHPTLPWTALSGLAPEGGEPTDAGYFRSALRQFRGFGHLR</sequence>
<reference evidence="3 4" key="1">
    <citation type="submission" date="2020-08" db="EMBL/GenBank/DDBJ databases">
        <title>Dyella sp. G9 isolated from forest soil.</title>
        <authorList>
            <person name="Fu J."/>
            <person name="Qiu L."/>
        </authorList>
    </citation>
    <scope>NUCLEOTIDE SEQUENCE [LARGE SCALE GENOMIC DNA]</scope>
    <source>
        <strain evidence="3 4">G9</strain>
    </source>
</reference>
<evidence type="ECO:0000256" key="1">
    <source>
        <dbReference type="SAM" id="Phobius"/>
    </source>
</evidence>
<feature type="domain" description="Fatty acid desaturase" evidence="2">
    <location>
        <begin position="31"/>
        <end position="268"/>
    </location>
</feature>
<name>A0A7G8QA58_9GAMM</name>
<accession>A0A7G8QA58</accession>
<evidence type="ECO:0000313" key="3">
    <source>
        <dbReference type="EMBL" id="QNK03666.1"/>
    </source>
</evidence>
<dbReference type="InterPro" id="IPR005804">
    <property type="entry name" value="FA_desaturase_dom"/>
</dbReference>
<gene>
    <name evidence="3" type="ORF">H8F01_03525</name>
</gene>
<dbReference type="Pfam" id="PF00487">
    <property type="entry name" value="FA_desaturase"/>
    <property type="match status" value="1"/>
</dbReference>